<dbReference type="EMBL" id="SDKM01000031">
    <property type="protein sequence ID" value="RYP83604.1"/>
    <property type="molecule type" value="Genomic_DNA"/>
</dbReference>
<dbReference type="RefSeq" id="WP_134719610.1">
    <property type="nucleotide sequence ID" value="NZ_SDKM01000031.1"/>
</dbReference>
<dbReference type="Proteomes" id="UP000295198">
    <property type="component" value="Unassembled WGS sequence"/>
</dbReference>
<organism evidence="2 3">
    <name type="scientific">Nocardioides guangzhouensis</name>
    <dbReference type="NCBI Taxonomy" id="2497878"/>
    <lineage>
        <taxon>Bacteria</taxon>
        <taxon>Bacillati</taxon>
        <taxon>Actinomycetota</taxon>
        <taxon>Actinomycetes</taxon>
        <taxon>Propionibacteriales</taxon>
        <taxon>Nocardioidaceae</taxon>
        <taxon>Nocardioides</taxon>
    </lineage>
</organism>
<gene>
    <name evidence="2" type="ORF">EKO23_18490</name>
</gene>
<reference evidence="2 3" key="1">
    <citation type="submission" date="2019-01" db="EMBL/GenBank/DDBJ databases">
        <title>Nocardioides guangzhouensis sp. nov., an actinobacterium isolated from soil.</title>
        <authorList>
            <person name="Fu Y."/>
            <person name="Cai Y."/>
            <person name="Lin Z."/>
            <person name="Chen P."/>
        </authorList>
    </citation>
    <scope>NUCLEOTIDE SEQUENCE [LARGE SCALE GENOMIC DNA]</scope>
    <source>
        <strain evidence="2 3">130</strain>
    </source>
</reference>
<feature type="compositionally biased region" description="Low complexity" evidence="1">
    <location>
        <begin position="42"/>
        <end position="63"/>
    </location>
</feature>
<proteinExistence type="predicted"/>
<dbReference type="AlphaFoldDB" id="A0A4Q4Z971"/>
<sequence length="69" mass="7195">MSLTIIDESGSCTSPRVRDAWGWPRQDTPVRTTGASFRFPHPASGLSASPAASPAAGSSAPFSTSRSWS</sequence>
<evidence type="ECO:0000313" key="3">
    <source>
        <dbReference type="Proteomes" id="UP000295198"/>
    </source>
</evidence>
<name>A0A4Q4Z971_9ACTN</name>
<comment type="caution">
    <text evidence="2">The sequence shown here is derived from an EMBL/GenBank/DDBJ whole genome shotgun (WGS) entry which is preliminary data.</text>
</comment>
<feature type="region of interest" description="Disordered" evidence="1">
    <location>
        <begin position="1"/>
        <end position="69"/>
    </location>
</feature>
<evidence type="ECO:0000256" key="1">
    <source>
        <dbReference type="SAM" id="MobiDB-lite"/>
    </source>
</evidence>
<accession>A0A4Q4Z971</accession>
<protein>
    <submittedName>
        <fullName evidence="2">Uncharacterized protein</fullName>
    </submittedName>
</protein>
<evidence type="ECO:0000313" key="2">
    <source>
        <dbReference type="EMBL" id="RYP83604.1"/>
    </source>
</evidence>
<keyword evidence="3" id="KW-1185">Reference proteome</keyword>